<keyword evidence="6" id="KW-0175">Coiled coil</keyword>
<evidence type="ECO:0000256" key="2">
    <source>
        <dbReference type="ARBA" id="ARBA00009272"/>
    </source>
</evidence>
<keyword evidence="8" id="KW-1185">Reference proteome</keyword>
<evidence type="ECO:0000256" key="4">
    <source>
        <dbReference type="HAMAP-Rule" id="MF_00724"/>
    </source>
</evidence>
<dbReference type="AlphaFoldDB" id="A0AAX3BBI7"/>
<evidence type="ECO:0000256" key="1">
    <source>
        <dbReference type="ARBA" id="ARBA00004117"/>
    </source>
</evidence>
<proteinExistence type="inferred from homology"/>
<evidence type="ECO:0000313" key="7">
    <source>
        <dbReference type="EMBL" id="URA09614.1"/>
    </source>
</evidence>
<evidence type="ECO:0000256" key="3">
    <source>
        <dbReference type="ARBA" id="ARBA00023143"/>
    </source>
</evidence>
<evidence type="ECO:0000256" key="6">
    <source>
        <dbReference type="SAM" id="Coils"/>
    </source>
</evidence>
<evidence type="ECO:0000313" key="8">
    <source>
        <dbReference type="Proteomes" id="UP001056539"/>
    </source>
</evidence>
<name>A0AAX3BBI7_9SPIR</name>
<dbReference type="HAMAP" id="MF_00724">
    <property type="entry name" value="FliE"/>
    <property type="match status" value="1"/>
</dbReference>
<feature type="coiled-coil region" evidence="6">
    <location>
        <begin position="45"/>
        <end position="72"/>
    </location>
</feature>
<protein>
    <recommendedName>
        <fullName evidence="4 5">Flagellar hook-basal body complex protein FliE</fullName>
    </recommendedName>
</protein>
<sequence length="110" mass="12397">MQIYSRLEVAGNQVGMVRTSKQHFDDRGRITQASDDPVAPFAQVLFSAVENVNQLQQNADELEEKMAVSPEEVDVHEVMIASEKARLGITFMKTIVEKAIRAYNDLVTMR</sequence>
<keyword evidence="7" id="KW-0282">Flagellum</keyword>
<dbReference type="GO" id="GO:0009425">
    <property type="term" value="C:bacterial-type flagellum basal body"/>
    <property type="evidence" value="ECO:0007669"/>
    <property type="project" value="UniProtKB-SubCell"/>
</dbReference>
<gene>
    <name evidence="4 7" type="primary">fliE</name>
    <name evidence="7" type="ORF">KDW03_08970</name>
</gene>
<dbReference type="GO" id="GO:0005198">
    <property type="term" value="F:structural molecule activity"/>
    <property type="evidence" value="ECO:0007669"/>
    <property type="project" value="UniProtKB-UniRule"/>
</dbReference>
<dbReference type="Pfam" id="PF02049">
    <property type="entry name" value="FliE"/>
    <property type="match status" value="1"/>
</dbReference>
<dbReference type="GO" id="GO:0003774">
    <property type="term" value="F:cytoskeletal motor activity"/>
    <property type="evidence" value="ECO:0007669"/>
    <property type="project" value="InterPro"/>
</dbReference>
<comment type="subcellular location">
    <subcellularLocation>
        <location evidence="1 4">Bacterial flagellum basal body</location>
    </subcellularLocation>
</comment>
<keyword evidence="3 4" id="KW-0975">Bacterial flagellum</keyword>
<reference evidence="7" key="1">
    <citation type="submission" date="2021-04" db="EMBL/GenBank/DDBJ databases">
        <authorList>
            <person name="Postec A."/>
        </authorList>
    </citation>
    <scope>NUCLEOTIDE SEQUENCE</scope>
    <source>
        <strain evidence="7">F1F22</strain>
    </source>
</reference>
<dbReference type="KEGG" id="taqu:KDW03_08970"/>
<keyword evidence="7" id="KW-0969">Cilium</keyword>
<dbReference type="PRINTS" id="PR01006">
    <property type="entry name" value="FLGHOOKFLIE"/>
</dbReference>
<dbReference type="Proteomes" id="UP001056539">
    <property type="component" value="Chromosome"/>
</dbReference>
<dbReference type="RefSeq" id="WP_271434749.1">
    <property type="nucleotide sequence ID" value="NZ_CP073355.1"/>
</dbReference>
<dbReference type="EMBL" id="CP073355">
    <property type="protein sequence ID" value="URA09614.1"/>
    <property type="molecule type" value="Genomic_DNA"/>
</dbReference>
<reference evidence="7" key="2">
    <citation type="submission" date="2022-06" db="EMBL/GenBank/DDBJ databases">
        <title>Thermospira aquatica gen. nov., sp. nov.</title>
        <authorList>
            <person name="Ben Ali Gam Z."/>
            <person name="Labat M."/>
        </authorList>
    </citation>
    <scope>NUCLEOTIDE SEQUENCE</scope>
    <source>
        <strain evidence="7">F1F22</strain>
    </source>
</reference>
<dbReference type="GO" id="GO:0071973">
    <property type="term" value="P:bacterial-type flagellum-dependent cell motility"/>
    <property type="evidence" value="ECO:0007669"/>
    <property type="project" value="InterPro"/>
</dbReference>
<keyword evidence="7" id="KW-0966">Cell projection</keyword>
<dbReference type="PANTHER" id="PTHR34653">
    <property type="match status" value="1"/>
</dbReference>
<dbReference type="PANTHER" id="PTHR34653:SF1">
    <property type="entry name" value="FLAGELLAR HOOK-BASAL BODY COMPLEX PROTEIN FLIE"/>
    <property type="match status" value="1"/>
</dbReference>
<dbReference type="NCBIfam" id="TIGR00205">
    <property type="entry name" value="fliE"/>
    <property type="match status" value="1"/>
</dbReference>
<accession>A0AAX3BBI7</accession>
<dbReference type="InterPro" id="IPR001624">
    <property type="entry name" value="FliE"/>
</dbReference>
<organism evidence="7 8">
    <name type="scientific">Thermospira aquatica</name>
    <dbReference type="NCBI Taxonomy" id="2828656"/>
    <lineage>
        <taxon>Bacteria</taxon>
        <taxon>Pseudomonadati</taxon>
        <taxon>Spirochaetota</taxon>
        <taxon>Spirochaetia</taxon>
        <taxon>Brevinematales</taxon>
        <taxon>Thermospiraceae</taxon>
        <taxon>Thermospira</taxon>
    </lineage>
</organism>
<comment type="similarity">
    <text evidence="2 4">Belongs to the FliE family.</text>
</comment>
<evidence type="ECO:0000256" key="5">
    <source>
        <dbReference type="NCBIfam" id="TIGR00205"/>
    </source>
</evidence>